<keyword evidence="3" id="KW-1185">Reference proteome</keyword>
<sequence length="83" mass="9525">MREEAAIVIQAAWRGYAVRKRLKSANGRRQLIEDMRTEQATAEKEITNRSEIEAAVESQDESDADVEQGSKKDNSMDFKIYFI</sequence>
<evidence type="ECO:0000313" key="3">
    <source>
        <dbReference type="Proteomes" id="UP000050794"/>
    </source>
</evidence>
<dbReference type="WBParaSite" id="TCNE_0000303401-mRNA-1">
    <property type="protein sequence ID" value="TCNE_0000303401-mRNA-1"/>
    <property type="gene ID" value="TCNE_0000303401"/>
</dbReference>
<organism evidence="3 4">
    <name type="scientific">Toxocara canis</name>
    <name type="common">Canine roundworm</name>
    <dbReference type="NCBI Taxonomy" id="6265"/>
    <lineage>
        <taxon>Eukaryota</taxon>
        <taxon>Metazoa</taxon>
        <taxon>Ecdysozoa</taxon>
        <taxon>Nematoda</taxon>
        <taxon>Chromadorea</taxon>
        <taxon>Rhabditida</taxon>
        <taxon>Spirurina</taxon>
        <taxon>Ascaridomorpha</taxon>
        <taxon>Ascaridoidea</taxon>
        <taxon>Toxocaridae</taxon>
        <taxon>Toxocara</taxon>
    </lineage>
</organism>
<dbReference type="PROSITE" id="PS50096">
    <property type="entry name" value="IQ"/>
    <property type="match status" value="1"/>
</dbReference>
<dbReference type="InterPro" id="IPR000048">
    <property type="entry name" value="IQ_motif_EF-hand-BS"/>
</dbReference>
<dbReference type="SMART" id="SM00015">
    <property type="entry name" value="IQ"/>
    <property type="match status" value="1"/>
</dbReference>
<dbReference type="Pfam" id="PF00612">
    <property type="entry name" value="IQ"/>
    <property type="match status" value="1"/>
</dbReference>
<dbReference type="Proteomes" id="UP000050794">
    <property type="component" value="Unassembled WGS sequence"/>
</dbReference>
<evidence type="ECO:0000313" key="4">
    <source>
        <dbReference type="WBParaSite" id="TCNE_0000303401-mRNA-1"/>
    </source>
</evidence>
<reference evidence="2 3" key="2">
    <citation type="submission" date="2018-11" db="EMBL/GenBank/DDBJ databases">
        <authorList>
            <consortium name="Pathogen Informatics"/>
        </authorList>
    </citation>
    <scope>NUCLEOTIDE SEQUENCE [LARGE SCALE GENOMIC DNA]</scope>
</reference>
<dbReference type="Gene3D" id="1.20.5.190">
    <property type="match status" value="1"/>
</dbReference>
<evidence type="ECO:0000256" key="1">
    <source>
        <dbReference type="SAM" id="MobiDB-lite"/>
    </source>
</evidence>
<evidence type="ECO:0000313" key="2">
    <source>
        <dbReference type="EMBL" id="VDM28751.1"/>
    </source>
</evidence>
<protein>
    <submittedName>
        <fullName evidence="4">IQ motif, EF-hand binding site</fullName>
    </submittedName>
</protein>
<reference evidence="4" key="1">
    <citation type="submission" date="2016-06" db="UniProtKB">
        <authorList>
            <consortium name="WormBaseParasite"/>
        </authorList>
    </citation>
    <scope>IDENTIFICATION</scope>
</reference>
<feature type="region of interest" description="Disordered" evidence="1">
    <location>
        <begin position="52"/>
        <end position="71"/>
    </location>
</feature>
<proteinExistence type="predicted"/>
<gene>
    <name evidence="2" type="ORF">TCNE_LOCUS3034</name>
</gene>
<dbReference type="EMBL" id="UYWY01003554">
    <property type="protein sequence ID" value="VDM28751.1"/>
    <property type="molecule type" value="Genomic_DNA"/>
</dbReference>
<dbReference type="AlphaFoldDB" id="A0A183U3G4"/>
<name>A0A183U3G4_TOXCA</name>
<accession>A0A183U3G4</accession>